<dbReference type="InterPro" id="IPR001611">
    <property type="entry name" value="Leu-rich_rpt"/>
</dbReference>
<comment type="similarity">
    <text evidence="1 2">Belongs to the glycosyl hydrolase 31 family.</text>
</comment>
<organism evidence="6 7">
    <name type="scientific">Didymodactylos carnosus</name>
    <dbReference type="NCBI Taxonomy" id="1234261"/>
    <lineage>
        <taxon>Eukaryota</taxon>
        <taxon>Metazoa</taxon>
        <taxon>Spiralia</taxon>
        <taxon>Gnathifera</taxon>
        <taxon>Rotifera</taxon>
        <taxon>Eurotatoria</taxon>
        <taxon>Bdelloidea</taxon>
        <taxon>Philodinida</taxon>
        <taxon>Philodinidae</taxon>
        <taxon>Didymodactylos</taxon>
    </lineage>
</organism>
<name>A0A8S2J6K2_9BILA</name>
<protein>
    <submittedName>
        <fullName evidence="6">Uncharacterized protein</fullName>
    </submittedName>
</protein>
<dbReference type="GO" id="GO:0005975">
    <property type="term" value="P:carbohydrate metabolic process"/>
    <property type="evidence" value="ECO:0007669"/>
    <property type="project" value="InterPro"/>
</dbReference>
<dbReference type="GO" id="GO:0004553">
    <property type="term" value="F:hydrolase activity, hydrolyzing O-glycosyl compounds"/>
    <property type="evidence" value="ECO:0007669"/>
    <property type="project" value="InterPro"/>
</dbReference>
<accession>A0A8S2J6K2</accession>
<dbReference type="Proteomes" id="UP000682733">
    <property type="component" value="Unassembled WGS sequence"/>
</dbReference>
<keyword evidence="2" id="KW-0326">Glycosidase</keyword>
<dbReference type="EMBL" id="CAJOBA010007171">
    <property type="protein sequence ID" value="CAF3794625.1"/>
    <property type="molecule type" value="Genomic_DNA"/>
</dbReference>
<dbReference type="Gene3D" id="3.20.20.80">
    <property type="entry name" value="Glycosidases"/>
    <property type="match status" value="1"/>
</dbReference>
<dbReference type="InterPro" id="IPR052990">
    <property type="entry name" value="Sulfoquinovosidase_GH31"/>
</dbReference>
<evidence type="ECO:0000256" key="2">
    <source>
        <dbReference type="RuleBase" id="RU361185"/>
    </source>
</evidence>
<proteinExistence type="inferred from homology"/>
<dbReference type="Pfam" id="PF01055">
    <property type="entry name" value="Glyco_hydro_31_2nd"/>
    <property type="match status" value="1"/>
</dbReference>
<evidence type="ECO:0000256" key="1">
    <source>
        <dbReference type="ARBA" id="ARBA00007806"/>
    </source>
</evidence>
<dbReference type="Pfam" id="PF13516">
    <property type="entry name" value="LRR_6"/>
    <property type="match status" value="6"/>
</dbReference>
<reference evidence="6" key="1">
    <citation type="submission" date="2021-02" db="EMBL/GenBank/DDBJ databases">
        <authorList>
            <person name="Nowell W R."/>
        </authorList>
    </citation>
    <scope>NUCLEOTIDE SEQUENCE</scope>
</reference>
<dbReference type="InterPro" id="IPR017853">
    <property type="entry name" value="GH"/>
</dbReference>
<evidence type="ECO:0000313" key="6">
    <source>
        <dbReference type="EMBL" id="CAF3794625.1"/>
    </source>
</evidence>
<keyword evidence="2" id="KW-0378">Hydrolase</keyword>
<dbReference type="SUPFAM" id="SSF52047">
    <property type="entry name" value="RNI-like"/>
    <property type="match status" value="1"/>
</dbReference>
<dbReference type="PANTHER" id="PTHR46959:SF2">
    <property type="entry name" value="SULFOQUINOVOSIDASE"/>
    <property type="match status" value="1"/>
</dbReference>
<dbReference type="InterPro" id="IPR000322">
    <property type="entry name" value="Glyco_hydro_31_TIM"/>
</dbReference>
<feature type="non-terminal residue" evidence="6">
    <location>
        <position position="1"/>
    </location>
</feature>
<dbReference type="Gene3D" id="2.60.40.1180">
    <property type="entry name" value="Golgi alpha-mannosidase II"/>
    <property type="match status" value="1"/>
</dbReference>
<dbReference type="SMART" id="SM00368">
    <property type="entry name" value="LRR_RI"/>
    <property type="match status" value="7"/>
</dbReference>
<dbReference type="InterPro" id="IPR013780">
    <property type="entry name" value="Glyco_hydro_b"/>
</dbReference>
<dbReference type="Pfam" id="PF21365">
    <property type="entry name" value="Glyco_hydro_31_3rd"/>
    <property type="match status" value="1"/>
</dbReference>
<dbReference type="PANTHER" id="PTHR46959">
    <property type="entry name" value="SULFOQUINOVOSIDASE"/>
    <property type="match status" value="1"/>
</dbReference>
<sequence>HEADITAENDAYHQLGVSTLCYFNPYVSTKYTRLFNECLTNDYFLKNNSQLPYLFSYDGDIISRHFFVGSIDFSNENAGQWYQKQIAKSLTLGFDGFMLDFGEYTPINSFASNGENGLSMHNHFIELYQKTVYEMTMPDMIKHFKQFSLNLNSNLLGELHQESDNLHLNYQSNLIYYTRSGYTNSVVNSQLHWTGDASSDWNIYSGLPAHLQACLGLGISGVPYCSSPIGGYVCEFYSDLSTELLVRWLQIGTFAGFMHDETEGSACTQNRVQMFSNNETEFAWRKYSKLRTTLFPYIYTSAHEAHLNGLPLARHHLLSYFNDKTAIEQEYAFTFGNDFLVSPVVNQNQLLQNIYLPQNEKWIDISSNIQYDSETDGRFRIGLNQILSGGQWIMNVQADLFTIPLFIRVGSIIPLLDPSVFTLNPSNKSISFKEQFLGKTGTRTLFNVQCHNGKKIQSHSHYKHENEILLLPGTYLKVKGKVDAGSNLHIIHVEETTSPYVLCESPTGKLSCKNKQLEGQLQALDSVSEITLQNTGIDEEDAQVLAEALKVNKTLTTLKLAGNGISVRGGEALAEALTVNKTLTTLNLHGNEISVRGGEALAKALKVNITLTTLNLENNEISVRGGEALAEALKVNKTLTTLDLESNKISDGGGEALAEALKVNKSLTTLNLAANQISDGGGEALAEALKVNKTLTTLNLKFNKISDGGGEALAEALKVNKSVLLLR</sequence>
<dbReference type="AlphaFoldDB" id="A0A8S2J6K2"/>
<dbReference type="EMBL" id="CAJNOK010007160">
    <property type="protein sequence ID" value="CAF1026153.1"/>
    <property type="molecule type" value="Genomic_DNA"/>
</dbReference>
<evidence type="ECO:0000259" key="4">
    <source>
        <dbReference type="Pfam" id="PF21365"/>
    </source>
</evidence>
<evidence type="ECO:0000313" key="5">
    <source>
        <dbReference type="EMBL" id="CAF1026153.1"/>
    </source>
</evidence>
<comment type="caution">
    <text evidence="6">The sequence shown here is derived from an EMBL/GenBank/DDBJ whole genome shotgun (WGS) entry which is preliminary data.</text>
</comment>
<dbReference type="Gene3D" id="3.90.176.10">
    <property type="entry name" value="Toxin ADP-ribosyltransferase, Chain A, domain 1"/>
    <property type="match status" value="1"/>
</dbReference>
<gene>
    <name evidence="5" type="ORF">OVA965_LOCUS15755</name>
    <name evidence="6" type="ORF">TMI583_LOCUS15764</name>
</gene>
<dbReference type="Gene3D" id="3.80.10.10">
    <property type="entry name" value="Ribonuclease Inhibitor"/>
    <property type="match status" value="2"/>
</dbReference>
<dbReference type="Proteomes" id="UP000677228">
    <property type="component" value="Unassembled WGS sequence"/>
</dbReference>
<feature type="domain" description="Glycoside hydrolase family 31 TIM barrel" evidence="3">
    <location>
        <begin position="10"/>
        <end position="300"/>
    </location>
</feature>
<evidence type="ECO:0000259" key="3">
    <source>
        <dbReference type="Pfam" id="PF01055"/>
    </source>
</evidence>
<dbReference type="SUPFAM" id="SSF51011">
    <property type="entry name" value="Glycosyl hydrolase domain"/>
    <property type="match status" value="1"/>
</dbReference>
<evidence type="ECO:0000313" key="7">
    <source>
        <dbReference type="Proteomes" id="UP000682733"/>
    </source>
</evidence>
<dbReference type="SUPFAM" id="SSF51445">
    <property type="entry name" value="(Trans)glycosidases"/>
    <property type="match status" value="1"/>
</dbReference>
<feature type="domain" description="Glycosyl hydrolase family 31 C-terminal" evidence="4">
    <location>
        <begin position="309"/>
        <end position="413"/>
    </location>
</feature>
<dbReference type="InterPro" id="IPR032675">
    <property type="entry name" value="LRR_dom_sf"/>
</dbReference>
<dbReference type="InterPro" id="IPR048395">
    <property type="entry name" value="Glyco_hydro_31_C"/>
</dbReference>